<dbReference type="OrthoDB" id="2628454at2"/>
<protein>
    <submittedName>
        <fullName evidence="2">Uncharacterized protein</fullName>
    </submittedName>
</protein>
<evidence type="ECO:0000313" key="3">
    <source>
        <dbReference type="Proteomes" id="UP000053750"/>
    </source>
</evidence>
<feature type="region of interest" description="Disordered" evidence="1">
    <location>
        <begin position="177"/>
        <end position="211"/>
    </location>
</feature>
<organism evidence="2 3">
    <name type="scientific">Paenibacillus darwinianus</name>
    <dbReference type="NCBI Taxonomy" id="1380763"/>
    <lineage>
        <taxon>Bacteria</taxon>
        <taxon>Bacillati</taxon>
        <taxon>Bacillota</taxon>
        <taxon>Bacilli</taxon>
        <taxon>Bacillales</taxon>
        <taxon>Paenibacillaceae</taxon>
        <taxon>Paenibacillus</taxon>
    </lineage>
</organism>
<dbReference type="Proteomes" id="UP000053750">
    <property type="component" value="Unassembled WGS sequence"/>
</dbReference>
<sequence length="330" mass="34744">MVRKAVRVTLCSLAGLVVLFVISGAILYWKIQSIDLEQIQDRQLARAEGSLTQGAEDDPAVPKVMQGAVSKAEGIAGKSIKSEDALDVAAILLQSELSLKQMYDLIGQSSGNLDTAEKQRIRDTLLGKLKPQEIEALRAITTDYGKGLVILDPDYPIELVGVQDEVERTRIRKQLEAEKKAASGGSEPAEAASAPESDADQSGGGGVGESADPQLAAVAGKYAGKLQAVKAACTSDANAMTEKVIAAINRMKNDDGSSSAGAAEDTLVQEIGAVEASCEASFETVIRLAKRELQREGLSTAMLQAWRDEYAAAKNAAMAQARARISAAIG</sequence>
<gene>
    <name evidence="2" type="ORF">BG53_01970</name>
</gene>
<name>A0A9W5S1Q9_9BACL</name>
<evidence type="ECO:0000256" key="1">
    <source>
        <dbReference type="SAM" id="MobiDB-lite"/>
    </source>
</evidence>
<feature type="compositionally biased region" description="Low complexity" evidence="1">
    <location>
        <begin position="182"/>
        <end position="196"/>
    </location>
</feature>
<accession>A0A9W5S1Q9</accession>
<dbReference type="EMBL" id="JFHU01000126">
    <property type="protein sequence ID" value="EXX88424.1"/>
    <property type="molecule type" value="Genomic_DNA"/>
</dbReference>
<proteinExistence type="predicted"/>
<dbReference type="RefSeq" id="WP_036581646.1">
    <property type="nucleotide sequence ID" value="NZ_KK082152.1"/>
</dbReference>
<dbReference type="AlphaFoldDB" id="A0A9W5S1Q9"/>
<evidence type="ECO:0000313" key="2">
    <source>
        <dbReference type="EMBL" id="EXX88424.1"/>
    </source>
</evidence>
<comment type="caution">
    <text evidence="2">The sequence shown here is derived from an EMBL/GenBank/DDBJ whole genome shotgun (WGS) entry which is preliminary data.</text>
</comment>
<keyword evidence="3" id="KW-1185">Reference proteome</keyword>
<reference evidence="2 3" key="1">
    <citation type="submission" date="2014-02" db="EMBL/GenBank/DDBJ databases">
        <title>Genome sequence of Paenibacillus darwinianus reveals adaptive mechanisms for survival in Antarctic soils.</title>
        <authorList>
            <person name="Dsouza M."/>
            <person name="Taylor M.W."/>
            <person name="Turner S.J."/>
            <person name="Aislabie J."/>
        </authorList>
    </citation>
    <scope>NUCLEOTIDE SEQUENCE [LARGE SCALE GENOMIC DNA]</scope>
    <source>
        <strain evidence="2 3">CE1</strain>
    </source>
</reference>